<dbReference type="Proteomes" id="UP000604381">
    <property type="component" value="Unassembled WGS sequence"/>
</dbReference>
<protein>
    <recommendedName>
        <fullName evidence="7">Cytochrome c-type biogenesis protein</fullName>
    </recommendedName>
</protein>
<comment type="caution">
    <text evidence="9">The sequence shown here is derived from an EMBL/GenBank/DDBJ whole genome shotgun (WGS) entry which is preliminary data.</text>
</comment>
<dbReference type="Pfam" id="PF03918">
    <property type="entry name" value="CcmH"/>
    <property type="match status" value="1"/>
</dbReference>
<evidence type="ECO:0000313" key="9">
    <source>
        <dbReference type="EMBL" id="MBF2734882.1"/>
    </source>
</evidence>
<reference evidence="9" key="1">
    <citation type="submission" date="2020-10" db="EMBL/GenBank/DDBJ databases">
        <title>An improved Amphimedon queenslandica hologenome assembly reveals how three proteobacterial symbionts can extend the metabolic phenotypic of their marine sponge host.</title>
        <authorList>
            <person name="Degnan B."/>
            <person name="Degnan S."/>
            <person name="Xiang X."/>
        </authorList>
    </citation>
    <scope>NUCLEOTIDE SEQUENCE</scope>
    <source>
        <strain evidence="9">AqS2</strain>
    </source>
</reference>
<evidence type="ECO:0000256" key="1">
    <source>
        <dbReference type="ARBA" id="ARBA00010342"/>
    </source>
</evidence>
<keyword evidence="10" id="KW-1185">Reference proteome</keyword>
<comment type="function">
    <text evidence="7">Possible subunit of a heme lyase.</text>
</comment>
<sequence>MRRLLAILLLASLPAAAAIEPDDFSSDAEARRYQKLLEEIRCMVCDNQSLADSGAGLAADLRQAVRRLLAEGATDAEVRAFLQERYGAYILYRPPLRASTVALWLGPPLLLLAVAAIVWTVLRRQRGGDAG</sequence>
<evidence type="ECO:0000256" key="7">
    <source>
        <dbReference type="RuleBase" id="RU364112"/>
    </source>
</evidence>
<comment type="similarity">
    <text evidence="1 7">Belongs to the CcmH/CycL/Ccl2/NrfF family.</text>
</comment>
<dbReference type="PANTHER" id="PTHR47870">
    <property type="entry name" value="CYTOCHROME C-TYPE BIOGENESIS PROTEIN CCMH"/>
    <property type="match status" value="1"/>
</dbReference>
<keyword evidence="7" id="KW-0472">Membrane</keyword>
<dbReference type="InterPro" id="IPR038297">
    <property type="entry name" value="CcmH/CycL/NrfF/Ccl2_sf"/>
</dbReference>
<evidence type="ECO:0000259" key="8">
    <source>
        <dbReference type="Pfam" id="PF03918"/>
    </source>
</evidence>
<dbReference type="EMBL" id="JADHEI010000028">
    <property type="protein sequence ID" value="MBF2734882.1"/>
    <property type="molecule type" value="Genomic_DNA"/>
</dbReference>
<proteinExistence type="inferred from homology"/>
<dbReference type="GO" id="GO:0005886">
    <property type="term" value="C:plasma membrane"/>
    <property type="evidence" value="ECO:0007669"/>
    <property type="project" value="TreeGrafter"/>
</dbReference>
<keyword evidence="6 7" id="KW-0408">Iron</keyword>
<evidence type="ECO:0000256" key="4">
    <source>
        <dbReference type="ARBA" id="ARBA00022729"/>
    </source>
</evidence>
<dbReference type="CDD" id="cd16378">
    <property type="entry name" value="CcmH_N"/>
    <property type="match status" value="1"/>
</dbReference>
<evidence type="ECO:0000313" key="10">
    <source>
        <dbReference type="Proteomes" id="UP000604381"/>
    </source>
</evidence>
<feature type="domain" description="CcmH/CycL/Ccl2/NrfF N-terminal" evidence="8">
    <location>
        <begin position="6"/>
        <end position="126"/>
    </location>
</feature>
<feature type="transmembrane region" description="Helical" evidence="7">
    <location>
        <begin position="101"/>
        <end position="122"/>
    </location>
</feature>
<dbReference type="GO" id="GO:0017004">
    <property type="term" value="P:cytochrome complex assembly"/>
    <property type="evidence" value="ECO:0007669"/>
    <property type="project" value="UniProtKB-KW"/>
</dbReference>
<evidence type="ECO:0000256" key="3">
    <source>
        <dbReference type="ARBA" id="ARBA00022723"/>
    </source>
</evidence>
<name>A0A930UHB5_9GAMM</name>
<dbReference type="InterPro" id="IPR005616">
    <property type="entry name" value="CcmH/CycL/Ccl2/NrfF_N"/>
</dbReference>
<dbReference type="GO" id="GO:0046872">
    <property type="term" value="F:metal ion binding"/>
    <property type="evidence" value="ECO:0007669"/>
    <property type="project" value="UniProtKB-KW"/>
</dbReference>
<evidence type="ECO:0000256" key="2">
    <source>
        <dbReference type="ARBA" id="ARBA00022617"/>
    </source>
</evidence>
<dbReference type="InterPro" id="IPR051263">
    <property type="entry name" value="C-type_cytochrome_biogenesis"/>
</dbReference>
<dbReference type="Gene3D" id="1.10.8.640">
    <property type="entry name" value="Cytochrome C biogenesis protein"/>
    <property type="match status" value="1"/>
</dbReference>
<gene>
    <name evidence="9" type="ORF">ISN26_02160</name>
</gene>
<feature type="signal peptide" evidence="7">
    <location>
        <begin position="1"/>
        <end position="17"/>
    </location>
</feature>
<evidence type="ECO:0000256" key="6">
    <source>
        <dbReference type="ARBA" id="ARBA00023004"/>
    </source>
</evidence>
<keyword evidence="7" id="KW-0812">Transmembrane</keyword>
<organism evidence="9 10">
    <name type="scientific">Candidatus Amphirhobacter heronislandensis</name>
    <dbReference type="NCBI Taxonomy" id="1732024"/>
    <lineage>
        <taxon>Bacteria</taxon>
        <taxon>Pseudomonadati</taxon>
        <taxon>Pseudomonadota</taxon>
        <taxon>Gammaproteobacteria</taxon>
        <taxon>Candidatus Tethybacterales</taxon>
        <taxon>Candidatus Tethybacteraceae</taxon>
        <taxon>Candidatus Amphirhobacter</taxon>
    </lineage>
</organism>
<keyword evidence="2 7" id="KW-0349">Heme</keyword>
<feature type="chain" id="PRO_5038173080" description="Cytochrome c-type biogenesis protein" evidence="7">
    <location>
        <begin position="18"/>
        <end position="131"/>
    </location>
</feature>
<keyword evidence="5" id="KW-0201">Cytochrome c-type biogenesis</keyword>
<evidence type="ECO:0000256" key="5">
    <source>
        <dbReference type="ARBA" id="ARBA00022748"/>
    </source>
</evidence>
<keyword evidence="3 7" id="KW-0479">Metal-binding</keyword>
<keyword evidence="4 7" id="KW-0732">Signal</keyword>
<dbReference type="PANTHER" id="PTHR47870:SF1">
    <property type="entry name" value="CYTOCHROME C-TYPE BIOGENESIS PROTEIN CCMH"/>
    <property type="match status" value="1"/>
</dbReference>
<keyword evidence="7" id="KW-1133">Transmembrane helix</keyword>
<accession>A0A930UHB5</accession>
<dbReference type="AlphaFoldDB" id="A0A930UHB5"/>